<evidence type="ECO:0000259" key="3">
    <source>
        <dbReference type="PROSITE" id="PS50105"/>
    </source>
</evidence>
<accession>A0A8T1MIY2</accession>
<name>A0A8T1MIY2_CLOSI</name>
<protein>
    <submittedName>
        <fullName evidence="4">Liprin-alpha-2</fullName>
    </submittedName>
</protein>
<gene>
    <name evidence="4" type="ORF">CSKR_200932</name>
</gene>
<dbReference type="Pfam" id="PF25986">
    <property type="entry name" value="Kazrin"/>
    <property type="match status" value="1"/>
</dbReference>
<comment type="caution">
    <text evidence="4">The sequence shown here is derived from an EMBL/GenBank/DDBJ whole genome shotgun (WGS) entry which is preliminary data.</text>
</comment>
<dbReference type="EMBL" id="NIRI02000042">
    <property type="protein sequence ID" value="KAG5449337.1"/>
    <property type="molecule type" value="Genomic_DNA"/>
</dbReference>
<feature type="compositionally biased region" description="Polar residues" evidence="2">
    <location>
        <begin position="788"/>
        <end position="798"/>
    </location>
</feature>
<feature type="compositionally biased region" description="Low complexity" evidence="2">
    <location>
        <begin position="763"/>
        <end position="775"/>
    </location>
</feature>
<evidence type="ECO:0000256" key="2">
    <source>
        <dbReference type="SAM" id="MobiDB-lite"/>
    </source>
</evidence>
<dbReference type="PANTHER" id="PTHR12776:SF1">
    <property type="entry name" value="KAZRIN"/>
    <property type="match status" value="1"/>
</dbReference>
<evidence type="ECO:0000313" key="4">
    <source>
        <dbReference type="EMBL" id="KAG5449337.1"/>
    </source>
</evidence>
<feature type="coiled-coil region" evidence="1">
    <location>
        <begin position="52"/>
        <end position="86"/>
    </location>
</feature>
<proteinExistence type="predicted"/>
<feature type="domain" description="SAM" evidence="3">
    <location>
        <begin position="270"/>
        <end position="336"/>
    </location>
</feature>
<reference evidence="4 5" key="1">
    <citation type="journal article" date="2018" name="Biotechnol. Adv.">
        <title>Improved genomic resources and new bioinformatic workflow for the carcinogenic parasite Clonorchis sinensis: Biotechnological implications.</title>
        <authorList>
            <person name="Wang D."/>
            <person name="Korhonen P.K."/>
            <person name="Gasser R.B."/>
            <person name="Young N.D."/>
        </authorList>
    </citation>
    <scope>NUCLEOTIDE SEQUENCE [LARGE SCALE GENOMIC DNA]</scope>
    <source>
        <strain evidence="4">Cs-k2</strain>
    </source>
</reference>
<dbReference type="OrthoDB" id="6430345at2759"/>
<feature type="region of interest" description="Disordered" evidence="2">
    <location>
        <begin position="200"/>
        <end position="220"/>
    </location>
</feature>
<feature type="compositionally biased region" description="Polar residues" evidence="2">
    <location>
        <begin position="743"/>
        <end position="755"/>
    </location>
</feature>
<dbReference type="AlphaFoldDB" id="A0A8T1MIY2"/>
<evidence type="ECO:0000313" key="5">
    <source>
        <dbReference type="Proteomes" id="UP000286415"/>
    </source>
</evidence>
<feature type="region of interest" description="Disordered" evidence="2">
    <location>
        <begin position="835"/>
        <end position="860"/>
    </location>
</feature>
<feature type="region of interest" description="Disordered" evidence="2">
    <location>
        <begin position="734"/>
        <end position="800"/>
    </location>
</feature>
<dbReference type="Proteomes" id="UP000286415">
    <property type="component" value="Unassembled WGS sequence"/>
</dbReference>
<dbReference type="SUPFAM" id="SSF47769">
    <property type="entry name" value="SAM/Pointed domain"/>
    <property type="match status" value="1"/>
</dbReference>
<keyword evidence="5" id="KW-1185">Reference proteome</keyword>
<evidence type="ECO:0000256" key="1">
    <source>
        <dbReference type="SAM" id="Coils"/>
    </source>
</evidence>
<dbReference type="InterPro" id="IPR013761">
    <property type="entry name" value="SAM/pointed_sf"/>
</dbReference>
<dbReference type="Gene3D" id="1.10.150.50">
    <property type="entry name" value="Transcription Factor, Ets-1"/>
    <property type="match status" value="2"/>
</dbReference>
<feature type="region of interest" description="Disordered" evidence="2">
    <location>
        <begin position="1"/>
        <end position="33"/>
    </location>
</feature>
<organism evidence="4 5">
    <name type="scientific">Clonorchis sinensis</name>
    <name type="common">Chinese liver fluke</name>
    <dbReference type="NCBI Taxonomy" id="79923"/>
    <lineage>
        <taxon>Eukaryota</taxon>
        <taxon>Metazoa</taxon>
        <taxon>Spiralia</taxon>
        <taxon>Lophotrochozoa</taxon>
        <taxon>Platyhelminthes</taxon>
        <taxon>Trematoda</taxon>
        <taxon>Digenea</taxon>
        <taxon>Opisthorchiida</taxon>
        <taxon>Opisthorchiata</taxon>
        <taxon>Opisthorchiidae</taxon>
        <taxon>Clonorchis</taxon>
    </lineage>
</organism>
<sequence length="914" mass="101092">MDSDDSYETTSEVSPDRETRFSSSSSHESVNRNSTEIRDLYLSVFSGTEPSAPSLKNQLDTLRAKVQEQTTKIQALECERTKLLEQKIQLYHSLEKKECELVDFMQSYEQKAKDIAQYMQKVQGLLAQLTDFFPEHFEEKPIEFDVDKSFAGGEVTSGQMDSKLHKSNGTSASECKLRGERGRDILRALTASVAAASASNRQSAINRSSENKTTHPGSVEQVKNISEYSKINGHATSDKECSNLSALDGDDVSGISEPRELPPHLPPFCWSAEQVLVWLSEYACLPSGCLEAAKQCHLDGKQLTTLSEIEASKLLRLTDAGLRRKLHLALEDLRVHGSPGVSRFPGPSHIRPEWVCNTWLRCHIGLTHLAPFFAIRRVDGRMLASLAVCGMSKQSNQKHLTKGNTEVRLISSPRGPVGGDGSLPSLGPINISGEYGRGASRKEFCRILLGLNFDKSSEKVQSEGLSGADLPPAAKHLLGKNEVRSLRAGLELLRRFNFDIELLERTRECENRLDSLLLWTNEDIAKWLDTIGLRAYTHGISNTGLHGAYMVLDPTFSVNRLVKQLRLPQTMVSNYSLDTRLQEILKSARLLEGVVSKPRSLFRRRSASRSTHPSIMQRSATSISNLELCESTSPESGEPLSEIARSTNHSNLTGPAKSELLNLSRKTSWLSKNKCLQTGSVEIGRKQWTNSLKKLPVLDVNEKQMALNNVPDSGLHNRRIARLFQLNRSAVIEPSMEKKPSSAIRSTNNSVTNTSFEEEDRSATLVRRTSSSSSTDVIKSPRSRKTNGNKSPSPTNQPGVVKASDALMIDPFDQSVGQVRARILLFQATQTSHLDSLARSPTSKTHTPVPTNRSTPPVPEQHQQHIVQSGLDTVLAPSRHQIEQPTLESQASSSISSLSRSSYDETCVLSNRLS</sequence>
<reference evidence="4 5" key="2">
    <citation type="journal article" date="2021" name="Genomics">
        <title>High-quality reference genome for Clonorchis sinensis.</title>
        <authorList>
            <person name="Young N.D."/>
            <person name="Stroehlein A.J."/>
            <person name="Kinkar L."/>
            <person name="Wang T."/>
            <person name="Sohn W.M."/>
            <person name="Chang B.C.H."/>
            <person name="Kaur P."/>
            <person name="Weisz D."/>
            <person name="Dudchenko O."/>
            <person name="Aiden E.L."/>
            <person name="Korhonen P.K."/>
            <person name="Gasser R.B."/>
        </authorList>
    </citation>
    <scope>NUCLEOTIDE SEQUENCE [LARGE SCALE GENOMIC DNA]</scope>
    <source>
        <strain evidence="4">Cs-k2</strain>
    </source>
</reference>
<dbReference type="InterPro" id="IPR037614">
    <property type="entry name" value="Kazrin"/>
</dbReference>
<keyword evidence="1" id="KW-0175">Coiled coil</keyword>
<dbReference type="PROSITE" id="PS50105">
    <property type="entry name" value="SAM_DOMAIN"/>
    <property type="match status" value="1"/>
</dbReference>
<dbReference type="InterPro" id="IPR001660">
    <property type="entry name" value="SAM"/>
</dbReference>
<dbReference type="InterPro" id="IPR059089">
    <property type="entry name" value="Kazrin_N"/>
</dbReference>
<feature type="compositionally biased region" description="Polar residues" evidence="2">
    <location>
        <begin position="835"/>
        <end position="855"/>
    </location>
</feature>
<dbReference type="PANTHER" id="PTHR12776">
    <property type="entry name" value="KAZRIN-RELATED"/>
    <property type="match status" value="1"/>
</dbReference>